<evidence type="ECO:0000313" key="4">
    <source>
        <dbReference type="EMBL" id="MBF4474715.1"/>
    </source>
</evidence>
<dbReference type="OrthoDB" id="133985at2157"/>
<dbReference type="Pfam" id="PF02655">
    <property type="entry name" value="ATP-grasp_3"/>
    <property type="match status" value="1"/>
</dbReference>
<dbReference type="AlphaFoldDB" id="A0A089ZVF0"/>
<dbReference type="InterPro" id="IPR003806">
    <property type="entry name" value="ATP-grasp_PylC-type"/>
</dbReference>
<accession>A0A089ZVF0</accession>
<dbReference type="EMBL" id="CP006933">
    <property type="protein sequence ID" value="AIS32319.1"/>
    <property type="molecule type" value="Genomic_DNA"/>
</dbReference>
<dbReference type="KEGG" id="mfc:BRM9_1505"/>
<name>A0A089ZVF0_METFO</name>
<dbReference type="GO" id="GO:0046872">
    <property type="term" value="F:metal ion binding"/>
    <property type="evidence" value="ECO:0007669"/>
    <property type="project" value="InterPro"/>
</dbReference>
<dbReference type="Proteomes" id="UP000029661">
    <property type="component" value="Chromosome"/>
</dbReference>
<dbReference type="InterPro" id="IPR040803">
    <property type="entry name" value="MfnD_preATP-grasp"/>
</dbReference>
<evidence type="ECO:0000313" key="5">
    <source>
        <dbReference type="Proteomes" id="UP000029661"/>
    </source>
</evidence>
<keyword evidence="1" id="KW-0067">ATP-binding</keyword>
<proteinExistence type="predicted"/>
<sequence>MNLLVFEYASAMGIKDPALTAEGKAMLRGLTCDLECIPASYLISKHIDAIEGSECQPIIIGETVEDWISSNISNFDYCLPVAPEEDFILCGLTRLIEKNGVRVIGSDSDAVRICSDKYLTYNLLKDKVPTIPTYRIPWDEVELHARNISHNKVVKPADGVSCSAVQVVDSETSFKDAATRVRAVSSLPYFLMQDYVEGTSASVSLISNGKEALPLSLNQQNISHQDGIMDYNGGKVPLSHPMENEAISVAKTAVESINGLKGYVGVDLILGEEEVHLVEINSRITTPYVALRNMLNFNLGEAVVNAVVHGELPGKFVLEREIEIQKKDNRLHLKVIN</sequence>
<dbReference type="STRING" id="2162.BRM9_1505"/>
<dbReference type="PROSITE" id="PS50975">
    <property type="entry name" value="ATP_GRASP"/>
    <property type="match status" value="1"/>
</dbReference>
<dbReference type="Gene3D" id="3.30.470.20">
    <property type="entry name" value="ATP-grasp fold, B domain"/>
    <property type="match status" value="1"/>
</dbReference>
<dbReference type="GeneID" id="24792671"/>
<dbReference type="SUPFAM" id="SSF56059">
    <property type="entry name" value="Glutathione synthetase ATP-binding domain-like"/>
    <property type="match status" value="1"/>
</dbReference>
<feature type="domain" description="ATP-grasp" evidence="2">
    <location>
        <begin position="121"/>
        <end position="308"/>
    </location>
</feature>
<evidence type="ECO:0000313" key="3">
    <source>
        <dbReference type="EMBL" id="AIS32319.1"/>
    </source>
</evidence>
<reference evidence="3 5" key="1">
    <citation type="submission" date="2013-12" db="EMBL/GenBank/DDBJ databases">
        <title>The complete genome sequence of Methanobacterium sp. BRM9.</title>
        <authorList>
            <consortium name="Pastoral Greenhouse Gas Research Consortium"/>
            <person name="Kelly W.J."/>
            <person name="Leahy S.C."/>
            <person name="Perry R."/>
            <person name="Li D."/>
            <person name="Altermann E."/>
            <person name="Lambie S.C."/>
            <person name="Attwood G.T."/>
        </authorList>
    </citation>
    <scope>NUCLEOTIDE SEQUENCE [LARGE SCALE GENOMIC DNA]</scope>
    <source>
        <strain evidence="3 5">BRM9</strain>
    </source>
</reference>
<gene>
    <name evidence="3" type="ORF">BRM9_1505</name>
    <name evidence="4" type="ORF">ISP06_04480</name>
</gene>
<dbReference type="Proteomes" id="UP000606900">
    <property type="component" value="Unassembled WGS sequence"/>
</dbReference>
<dbReference type="PIRSF" id="PIRSF016766">
    <property type="entry name" value="UCP016766_ATPgrasp"/>
    <property type="match status" value="1"/>
</dbReference>
<dbReference type="InterPro" id="IPR024710">
    <property type="entry name" value="MfnD"/>
</dbReference>
<evidence type="ECO:0000259" key="2">
    <source>
        <dbReference type="PROSITE" id="PS50975"/>
    </source>
</evidence>
<dbReference type="Gene3D" id="2.30.36.100">
    <property type="match status" value="1"/>
</dbReference>
<dbReference type="InterPro" id="IPR011761">
    <property type="entry name" value="ATP-grasp"/>
</dbReference>
<reference evidence="4" key="2">
    <citation type="submission" date="2020-10" db="EMBL/GenBank/DDBJ databases">
        <title>Dehalococcoides mccartyi of a TCE/Cr reducing biochatode.</title>
        <authorList>
            <person name="Matturro B."/>
        </authorList>
    </citation>
    <scope>NUCLEOTIDE SEQUENCE</scope>
    <source>
        <strain evidence="4">Bin2</strain>
    </source>
</reference>
<organism evidence="3 5">
    <name type="scientific">Methanobacterium formicicum</name>
    <dbReference type="NCBI Taxonomy" id="2162"/>
    <lineage>
        <taxon>Archaea</taxon>
        <taxon>Methanobacteriati</taxon>
        <taxon>Methanobacteriota</taxon>
        <taxon>Methanomada group</taxon>
        <taxon>Methanobacteria</taxon>
        <taxon>Methanobacteriales</taxon>
        <taxon>Methanobacteriaceae</taxon>
        <taxon>Methanobacterium</taxon>
    </lineage>
</organism>
<evidence type="ECO:0000256" key="1">
    <source>
        <dbReference type="PROSITE-ProRule" id="PRU00409"/>
    </source>
</evidence>
<dbReference type="PANTHER" id="PTHR23132:SF23">
    <property type="entry name" value="D-ALANINE--D-ALANINE LIGASE B"/>
    <property type="match status" value="1"/>
</dbReference>
<protein>
    <submittedName>
        <fullName evidence="3">ATP-grasp domain-containing protein</fullName>
    </submittedName>
</protein>
<dbReference type="RefSeq" id="WP_048085319.1">
    <property type="nucleotide sequence ID" value="NZ_CP006933.1"/>
</dbReference>
<keyword evidence="1" id="KW-0547">Nucleotide-binding</keyword>
<dbReference type="Gene3D" id="3.40.50.11770">
    <property type="match status" value="1"/>
</dbReference>
<dbReference type="GO" id="GO:0005524">
    <property type="term" value="F:ATP binding"/>
    <property type="evidence" value="ECO:0007669"/>
    <property type="project" value="UniProtKB-UniRule"/>
</dbReference>
<dbReference type="Pfam" id="PF18301">
    <property type="entry name" value="preATP-grasp_3"/>
    <property type="match status" value="1"/>
</dbReference>
<dbReference type="PANTHER" id="PTHR23132">
    <property type="entry name" value="D-ALANINE--D-ALANINE LIGASE"/>
    <property type="match status" value="1"/>
</dbReference>
<dbReference type="GO" id="GO:0008716">
    <property type="term" value="F:D-alanine-D-alanine ligase activity"/>
    <property type="evidence" value="ECO:0007669"/>
    <property type="project" value="TreeGrafter"/>
</dbReference>
<dbReference type="EMBL" id="JADIIL010000016">
    <property type="protein sequence ID" value="MBF4474715.1"/>
    <property type="molecule type" value="Genomic_DNA"/>
</dbReference>